<feature type="transmembrane region" description="Helical" evidence="5">
    <location>
        <begin position="144"/>
        <end position="163"/>
    </location>
</feature>
<dbReference type="InterPro" id="IPR000620">
    <property type="entry name" value="EamA_dom"/>
</dbReference>
<feature type="transmembrane region" description="Helical" evidence="5">
    <location>
        <begin position="175"/>
        <end position="193"/>
    </location>
</feature>
<gene>
    <name evidence="7" type="ORF">VISI1226_11786</name>
</gene>
<evidence type="ECO:0000313" key="8">
    <source>
        <dbReference type="Proteomes" id="UP000006228"/>
    </source>
</evidence>
<dbReference type="eggNOG" id="COG0697">
    <property type="taxonomic scope" value="Bacteria"/>
</dbReference>
<evidence type="ECO:0000256" key="2">
    <source>
        <dbReference type="ARBA" id="ARBA00022692"/>
    </source>
</evidence>
<feature type="transmembrane region" description="Helical" evidence="5">
    <location>
        <begin position="256"/>
        <end position="277"/>
    </location>
</feature>
<accession>E8M3F6</accession>
<feature type="domain" description="EamA" evidence="6">
    <location>
        <begin position="146"/>
        <end position="275"/>
    </location>
</feature>
<dbReference type="PANTHER" id="PTHR32322:SF9">
    <property type="entry name" value="AMINO-ACID METABOLITE EFFLUX PUMP-RELATED"/>
    <property type="match status" value="1"/>
</dbReference>
<comment type="caution">
    <text evidence="7">The sequence shown here is derived from an EMBL/GenBank/DDBJ whole genome shotgun (WGS) entry which is preliminary data.</text>
</comment>
<dbReference type="Proteomes" id="UP000006228">
    <property type="component" value="Unassembled WGS sequence"/>
</dbReference>
<feature type="transmembrane region" description="Helical" evidence="5">
    <location>
        <begin position="91"/>
        <end position="112"/>
    </location>
</feature>
<dbReference type="SUPFAM" id="SSF103481">
    <property type="entry name" value="Multidrug resistance efflux transporter EmrE"/>
    <property type="match status" value="2"/>
</dbReference>
<comment type="subcellular location">
    <subcellularLocation>
        <location evidence="1">Membrane</location>
        <topology evidence="1">Multi-pass membrane protein</topology>
    </subcellularLocation>
</comment>
<organism evidence="7 8">
    <name type="scientific">Vibrio sinaloensis DSM 21326</name>
    <dbReference type="NCBI Taxonomy" id="945550"/>
    <lineage>
        <taxon>Bacteria</taxon>
        <taxon>Pseudomonadati</taxon>
        <taxon>Pseudomonadota</taxon>
        <taxon>Gammaproteobacteria</taxon>
        <taxon>Vibrionales</taxon>
        <taxon>Vibrionaceae</taxon>
        <taxon>Vibrio</taxon>
        <taxon>Vibrio oreintalis group</taxon>
    </lineage>
</organism>
<keyword evidence="3 5" id="KW-1133">Transmembrane helix</keyword>
<proteinExistence type="predicted"/>
<reference evidence="7 8" key="1">
    <citation type="journal article" date="2012" name="Int. J. Syst. Evol. Microbiol.">
        <title>Vibrio caribbeanicus sp. nov., isolated from the marine sponge Scleritoderma cyanea.</title>
        <authorList>
            <person name="Hoffmann M."/>
            <person name="Monday S.R."/>
            <person name="Allard M.W."/>
            <person name="Strain E.A."/>
            <person name="Whittaker P."/>
            <person name="Naum M."/>
            <person name="McCarthy P.J."/>
            <person name="Lopez J.V."/>
            <person name="Fischer M."/>
            <person name="Brown E.W."/>
        </authorList>
    </citation>
    <scope>NUCLEOTIDE SEQUENCE [LARGE SCALE GENOMIC DNA]</scope>
    <source>
        <strain evidence="8">DSMZ 21326</strain>
    </source>
</reference>
<evidence type="ECO:0000256" key="1">
    <source>
        <dbReference type="ARBA" id="ARBA00004141"/>
    </source>
</evidence>
<dbReference type="GO" id="GO:0016020">
    <property type="term" value="C:membrane"/>
    <property type="evidence" value="ECO:0007669"/>
    <property type="project" value="UniProtKB-SubCell"/>
</dbReference>
<feature type="transmembrane region" description="Helical" evidence="5">
    <location>
        <begin position="36"/>
        <end position="54"/>
    </location>
</feature>
<evidence type="ECO:0000256" key="3">
    <source>
        <dbReference type="ARBA" id="ARBA00022989"/>
    </source>
</evidence>
<dbReference type="Pfam" id="PF00892">
    <property type="entry name" value="EamA"/>
    <property type="match status" value="2"/>
</dbReference>
<dbReference type="PANTHER" id="PTHR32322">
    <property type="entry name" value="INNER MEMBRANE TRANSPORTER"/>
    <property type="match status" value="1"/>
</dbReference>
<evidence type="ECO:0000313" key="7">
    <source>
        <dbReference type="EMBL" id="EGA71462.1"/>
    </source>
</evidence>
<dbReference type="AlphaFoldDB" id="E8M3F6"/>
<evidence type="ECO:0000256" key="4">
    <source>
        <dbReference type="ARBA" id="ARBA00023136"/>
    </source>
</evidence>
<evidence type="ECO:0000259" key="6">
    <source>
        <dbReference type="Pfam" id="PF00892"/>
    </source>
</evidence>
<feature type="transmembrane region" description="Helical" evidence="5">
    <location>
        <begin position="119"/>
        <end position="138"/>
    </location>
</feature>
<dbReference type="InterPro" id="IPR037185">
    <property type="entry name" value="EmrE-like"/>
</dbReference>
<feature type="domain" description="EamA" evidence="6">
    <location>
        <begin position="7"/>
        <end position="135"/>
    </location>
</feature>
<sequence length="281" mass="29780">MSHSVSLLVALFAFAANSFFCRFALAEQSIDPGSFTLIRLLSGAVTLVVIMVAKRQLERSFLTDKLSWWSGIALFGYAVTFSFAYTQLTTGTGALILFGMVQLTLVAFHVYSGHRLNRIEWLGIATALSGFVLLMLPSAQTPSLTAAIIMLLSGIGWAIFTLLGRRGGAPAKAITHGFVLASVIALCVSPWLFSSQSITVQGVGWALLSGIFASGFGYIVWYQVVKRISVLQASIAQLAVPVIAFAAGSIGLAESISLPAIISSLLVLGGIAMIFVAKPQT</sequence>
<dbReference type="GeneID" id="95567987"/>
<feature type="transmembrane region" description="Helical" evidence="5">
    <location>
        <begin position="228"/>
        <end position="250"/>
    </location>
</feature>
<dbReference type="OrthoDB" id="321830at2"/>
<dbReference type="EMBL" id="AEVT01000018">
    <property type="protein sequence ID" value="EGA71462.1"/>
    <property type="molecule type" value="Genomic_DNA"/>
</dbReference>
<protein>
    <submittedName>
        <fullName evidence="7">DMT family permease</fullName>
    </submittedName>
</protein>
<keyword evidence="4 5" id="KW-0472">Membrane</keyword>
<feature type="transmembrane region" description="Helical" evidence="5">
    <location>
        <begin position="199"/>
        <end position="221"/>
    </location>
</feature>
<name>E8M3F6_PHOS4</name>
<dbReference type="InterPro" id="IPR050638">
    <property type="entry name" value="AA-Vitamin_Transporters"/>
</dbReference>
<feature type="transmembrane region" description="Helical" evidence="5">
    <location>
        <begin position="66"/>
        <end position="85"/>
    </location>
</feature>
<evidence type="ECO:0000256" key="5">
    <source>
        <dbReference type="SAM" id="Phobius"/>
    </source>
</evidence>
<dbReference type="RefSeq" id="WP_008074030.1">
    <property type="nucleotide sequence ID" value="NZ_AEVT01000018.1"/>
</dbReference>
<keyword evidence="2 5" id="KW-0812">Transmembrane</keyword>